<dbReference type="GO" id="GO:0004222">
    <property type="term" value="F:metalloendopeptidase activity"/>
    <property type="evidence" value="ECO:0007669"/>
    <property type="project" value="InterPro"/>
</dbReference>
<evidence type="ECO:0000256" key="5">
    <source>
        <dbReference type="ARBA" id="ARBA00023049"/>
    </source>
</evidence>
<sequence length="567" mass="65998">TIELTPIVRSFLPTDLAVSAESIEPYYRQLAEDPIDTWEAMQDWLRRWNELRRIVDQERAKRQVAASCDTQSKAVSESYLDYARNIAPKVSEWDFRLAKRYYESSFRERVRKEGMAQLDRNFAVQVELFREENVPLETRVRELVHEYDETVGAATVQFDGKEHTLPEMAKYYVETDRDLRKRAFLAVTEARTDLVDLLDDQFDRLFTVRGQIAENLGLPDYREVAFRSKLRDYTPEDCLRFHDAIEQTAVPLLRKIYEKRRATLGLATLAPYDLNVDAEGRDPLRPFDTISTLVTKTSELFHEIDPRFGVRFDAFAHSMDIESRRGKAPGAYQATFREDRRPFIFANFVGLQRDLSTMVHEAGHAIHAVQAREQELIWMDHAAMEFCEVSSMSQELMMLPGLSRFYSDPEDRRRAAIEQWESTVWIFCWVGVIDGFQHWLYTHPNHTRDERNAKFVELYQRFMPPLDWSDVPAGTLQTNWQRQLHLFHVPFYYIEYAIAQLGALQVYANYKRDPRAAVTMLLEAQTLGGSATAPRLFEVAGCRFDLGPELLGELMGMVESEIEALEH</sequence>
<dbReference type="InterPro" id="IPR001567">
    <property type="entry name" value="Pept_M3A_M3B_dom"/>
</dbReference>
<dbReference type="Pfam" id="PF01432">
    <property type="entry name" value="Peptidase_M3"/>
    <property type="match status" value="1"/>
</dbReference>
<evidence type="ECO:0000256" key="3">
    <source>
        <dbReference type="ARBA" id="ARBA00022801"/>
    </source>
</evidence>
<dbReference type="SUPFAM" id="SSF55486">
    <property type="entry name" value="Metalloproteases ('zincins'), catalytic domain"/>
    <property type="match status" value="1"/>
</dbReference>
<accession>A0A956NCF9</accession>
<evidence type="ECO:0000256" key="4">
    <source>
        <dbReference type="ARBA" id="ARBA00022833"/>
    </source>
</evidence>
<dbReference type="CDD" id="cd09606">
    <property type="entry name" value="M3B_PepF"/>
    <property type="match status" value="1"/>
</dbReference>
<reference evidence="8" key="2">
    <citation type="journal article" date="2021" name="Microbiome">
        <title>Successional dynamics and alternative stable states in a saline activated sludge microbial community over 9 years.</title>
        <authorList>
            <person name="Wang Y."/>
            <person name="Ye J."/>
            <person name="Ju F."/>
            <person name="Liu L."/>
            <person name="Boyd J.A."/>
            <person name="Deng Y."/>
            <person name="Parks D.H."/>
            <person name="Jiang X."/>
            <person name="Yin X."/>
            <person name="Woodcroft B.J."/>
            <person name="Tyson G.W."/>
            <person name="Hugenholtz P."/>
            <person name="Polz M.F."/>
            <person name="Zhang T."/>
        </authorList>
    </citation>
    <scope>NUCLEOTIDE SEQUENCE</scope>
    <source>
        <strain evidence="8">HKST-UBA02</strain>
    </source>
</reference>
<dbReference type="InterPro" id="IPR011976">
    <property type="entry name" value="Pept_M3B_oligopep-rel"/>
</dbReference>
<evidence type="ECO:0000256" key="1">
    <source>
        <dbReference type="ARBA" id="ARBA00022670"/>
    </source>
</evidence>
<comment type="similarity">
    <text evidence="6">Belongs to the peptidase M3 family.</text>
</comment>
<evidence type="ECO:0000256" key="6">
    <source>
        <dbReference type="RuleBase" id="RU003435"/>
    </source>
</evidence>
<dbReference type="Gene3D" id="1.10.1370.30">
    <property type="match status" value="1"/>
</dbReference>
<dbReference type="EMBL" id="JAGQHS010000052">
    <property type="protein sequence ID" value="MCA9756403.1"/>
    <property type="molecule type" value="Genomic_DNA"/>
</dbReference>
<dbReference type="AlphaFoldDB" id="A0A956NCF9"/>
<keyword evidence="1 6" id="KW-0645">Protease</keyword>
<keyword evidence="2 6" id="KW-0479">Metal-binding</keyword>
<comment type="caution">
    <text evidence="8">The sequence shown here is derived from an EMBL/GenBank/DDBJ whole genome shotgun (WGS) entry which is preliminary data.</text>
</comment>
<evidence type="ECO:0000256" key="2">
    <source>
        <dbReference type="ARBA" id="ARBA00022723"/>
    </source>
</evidence>
<keyword evidence="4 6" id="KW-0862">Zinc</keyword>
<proteinExistence type="inferred from homology"/>
<name>A0A956NCF9_UNCEI</name>
<dbReference type="GO" id="GO:0006508">
    <property type="term" value="P:proteolysis"/>
    <property type="evidence" value="ECO:0007669"/>
    <property type="project" value="UniProtKB-KW"/>
</dbReference>
<feature type="non-terminal residue" evidence="8">
    <location>
        <position position="1"/>
    </location>
</feature>
<keyword evidence="5 6" id="KW-0482">Metalloprotease</keyword>
<organism evidence="8 9">
    <name type="scientific">Eiseniibacteriota bacterium</name>
    <dbReference type="NCBI Taxonomy" id="2212470"/>
    <lineage>
        <taxon>Bacteria</taxon>
        <taxon>Candidatus Eiseniibacteriota</taxon>
    </lineage>
</organism>
<dbReference type="GO" id="GO:0046872">
    <property type="term" value="F:metal ion binding"/>
    <property type="evidence" value="ECO:0007669"/>
    <property type="project" value="UniProtKB-UniRule"/>
</dbReference>
<comment type="cofactor">
    <cofactor evidence="6">
        <name>Zn(2+)</name>
        <dbReference type="ChEBI" id="CHEBI:29105"/>
    </cofactor>
    <text evidence="6">Binds 1 zinc ion.</text>
</comment>
<dbReference type="Proteomes" id="UP000739538">
    <property type="component" value="Unassembled WGS sequence"/>
</dbReference>
<dbReference type="NCBIfam" id="TIGR02289">
    <property type="entry name" value="M3_not_pepF"/>
    <property type="match status" value="1"/>
</dbReference>
<feature type="domain" description="Peptidase M3A/M3B catalytic" evidence="7">
    <location>
        <begin position="175"/>
        <end position="543"/>
    </location>
</feature>
<keyword evidence="3 6" id="KW-0378">Hydrolase</keyword>
<evidence type="ECO:0000313" key="9">
    <source>
        <dbReference type="Proteomes" id="UP000739538"/>
    </source>
</evidence>
<evidence type="ECO:0000259" key="7">
    <source>
        <dbReference type="Pfam" id="PF01432"/>
    </source>
</evidence>
<reference evidence="8" key="1">
    <citation type="submission" date="2020-04" db="EMBL/GenBank/DDBJ databases">
        <authorList>
            <person name="Zhang T."/>
        </authorList>
    </citation>
    <scope>NUCLEOTIDE SEQUENCE</scope>
    <source>
        <strain evidence="8">HKST-UBA02</strain>
    </source>
</reference>
<evidence type="ECO:0000313" key="8">
    <source>
        <dbReference type="EMBL" id="MCA9756403.1"/>
    </source>
</evidence>
<protein>
    <submittedName>
        <fullName evidence="8">M3 family oligoendopeptidase</fullName>
    </submittedName>
</protein>
<gene>
    <name evidence="8" type="ORF">KDA27_11430</name>
</gene>